<dbReference type="InterPro" id="IPR017896">
    <property type="entry name" value="4Fe4S_Fe-S-bd"/>
</dbReference>
<reference evidence="6 7" key="1">
    <citation type="submission" date="2012-08" db="EMBL/GenBank/DDBJ databases">
        <title>Whole genome shotgun sequence of Austwickia chelonae NBRC 105200.</title>
        <authorList>
            <person name="Yoshida I."/>
            <person name="Hosoyama A."/>
            <person name="Tsuchikane K."/>
            <person name="Katsumata H."/>
            <person name="Ando Y."/>
            <person name="Ohji S."/>
            <person name="Hamada M."/>
            <person name="Tamura T."/>
            <person name="Yamazoe A."/>
            <person name="Yamazaki S."/>
            <person name="Fujita N."/>
        </authorList>
    </citation>
    <scope>NUCLEOTIDE SEQUENCE [LARGE SCALE GENOMIC DNA]</scope>
    <source>
        <strain evidence="6 7">NBRC 105200</strain>
    </source>
</reference>
<feature type="compositionally biased region" description="Basic and acidic residues" evidence="4">
    <location>
        <begin position="47"/>
        <end position="56"/>
    </location>
</feature>
<keyword evidence="7" id="KW-1185">Reference proteome</keyword>
<feature type="region of interest" description="Disordered" evidence="4">
    <location>
        <begin position="37"/>
        <end position="75"/>
    </location>
</feature>
<dbReference type="RefSeq" id="WP_006503324.1">
    <property type="nucleotide sequence ID" value="NZ_BAGZ01000012.1"/>
</dbReference>
<gene>
    <name evidence="6" type="ORF">AUCHE_12_00140</name>
</gene>
<evidence type="ECO:0000313" key="6">
    <source>
        <dbReference type="EMBL" id="GAB78569.1"/>
    </source>
</evidence>
<feature type="domain" description="4Fe-4S ferredoxin-type" evidence="5">
    <location>
        <begin position="237"/>
        <end position="266"/>
    </location>
</feature>
<dbReference type="PROSITE" id="PS51379">
    <property type="entry name" value="4FE4S_FER_2"/>
    <property type="match status" value="2"/>
</dbReference>
<dbReference type="EMBL" id="BAGZ01000012">
    <property type="protein sequence ID" value="GAB78569.1"/>
    <property type="molecule type" value="Genomic_DNA"/>
</dbReference>
<name>K6VPD4_9MICO</name>
<organism evidence="6 7">
    <name type="scientific">Austwickia chelonae NBRC 105200</name>
    <dbReference type="NCBI Taxonomy" id="1184607"/>
    <lineage>
        <taxon>Bacteria</taxon>
        <taxon>Bacillati</taxon>
        <taxon>Actinomycetota</taxon>
        <taxon>Actinomycetes</taxon>
        <taxon>Micrococcales</taxon>
        <taxon>Dermatophilaceae</taxon>
        <taxon>Austwickia</taxon>
    </lineage>
</organism>
<dbReference type="SUPFAM" id="SSF54862">
    <property type="entry name" value="4Fe-4S ferredoxins"/>
    <property type="match status" value="1"/>
</dbReference>
<dbReference type="PROSITE" id="PS00198">
    <property type="entry name" value="4FE4S_FER_1"/>
    <property type="match status" value="1"/>
</dbReference>
<evidence type="ECO:0000259" key="5">
    <source>
        <dbReference type="PROSITE" id="PS51379"/>
    </source>
</evidence>
<keyword evidence="1" id="KW-0479">Metal-binding</keyword>
<dbReference type="GO" id="GO:0051536">
    <property type="term" value="F:iron-sulfur cluster binding"/>
    <property type="evidence" value="ECO:0007669"/>
    <property type="project" value="UniProtKB-KW"/>
</dbReference>
<proteinExistence type="predicted"/>
<dbReference type="InterPro" id="IPR017900">
    <property type="entry name" value="4Fe4S_Fe_S_CS"/>
</dbReference>
<feature type="region of interest" description="Disordered" evidence="4">
    <location>
        <begin position="335"/>
        <end position="354"/>
    </location>
</feature>
<evidence type="ECO:0000256" key="4">
    <source>
        <dbReference type="SAM" id="MobiDB-lite"/>
    </source>
</evidence>
<dbReference type="OrthoDB" id="9803192at2"/>
<dbReference type="Gene3D" id="3.30.70.20">
    <property type="match status" value="1"/>
</dbReference>
<sequence length="354" mass="36818">MDDRPGWDTRPLRRHLRSIRCAAVILTCDDSCLRVAADDPDVVGPPTDDRAGDEGTGRGAPSRPGDPAAGPGLSALPDRTVLVKAPGCLADVEPAAILECAAMGSPTLLSTCGRGSGPAQDAARTAQAAGAETFWVPGELVAEWSGPVIRGHAVPVPRRVLLGRAEELEELPGHPQERLTAAVRALCEGRPTAALSGSPGDALRLQAPGCHGDGLCVRACPQDALTRQVDGEGVRRFALLLDPARCDGCGKCLQVCPHQALRPLGRLSWAEVLRGPVVLRSGLIGDCERCGAPVRGSQPLCHVCAERAEHPFGMRLPPGFVLDSGTGVLRRVEEGSPVGQEPAAVGPGAYHPSV</sequence>
<dbReference type="STRING" id="100225.SAMN05421595_2848"/>
<dbReference type="AlphaFoldDB" id="K6VPD4"/>
<protein>
    <recommendedName>
        <fullName evidence="5">4Fe-4S ferredoxin-type domain-containing protein</fullName>
    </recommendedName>
</protein>
<evidence type="ECO:0000313" key="7">
    <source>
        <dbReference type="Proteomes" id="UP000008495"/>
    </source>
</evidence>
<dbReference type="eggNOG" id="COG1143">
    <property type="taxonomic scope" value="Bacteria"/>
</dbReference>
<comment type="caution">
    <text evidence="6">The sequence shown here is derived from an EMBL/GenBank/DDBJ whole genome shotgun (WGS) entry which is preliminary data.</text>
</comment>
<accession>K6VPD4</accession>
<evidence type="ECO:0000256" key="1">
    <source>
        <dbReference type="ARBA" id="ARBA00022723"/>
    </source>
</evidence>
<dbReference type="Proteomes" id="UP000008495">
    <property type="component" value="Unassembled WGS sequence"/>
</dbReference>
<feature type="domain" description="4Fe-4S ferredoxin-type" evidence="5">
    <location>
        <begin position="201"/>
        <end position="230"/>
    </location>
</feature>
<dbReference type="GO" id="GO:0046872">
    <property type="term" value="F:metal ion binding"/>
    <property type="evidence" value="ECO:0007669"/>
    <property type="project" value="UniProtKB-KW"/>
</dbReference>
<keyword evidence="3" id="KW-0411">Iron-sulfur</keyword>
<keyword evidence="2" id="KW-0408">Iron</keyword>
<evidence type="ECO:0000256" key="2">
    <source>
        <dbReference type="ARBA" id="ARBA00023004"/>
    </source>
</evidence>
<dbReference type="Pfam" id="PF12838">
    <property type="entry name" value="Fer4_7"/>
    <property type="match status" value="1"/>
</dbReference>
<evidence type="ECO:0000256" key="3">
    <source>
        <dbReference type="ARBA" id="ARBA00023014"/>
    </source>
</evidence>